<organism evidence="8 9">
    <name type="scientific">Carya illinoinensis</name>
    <name type="common">Pecan</name>
    <dbReference type="NCBI Taxonomy" id="32201"/>
    <lineage>
        <taxon>Eukaryota</taxon>
        <taxon>Viridiplantae</taxon>
        <taxon>Streptophyta</taxon>
        <taxon>Embryophyta</taxon>
        <taxon>Tracheophyta</taxon>
        <taxon>Spermatophyta</taxon>
        <taxon>Magnoliopsida</taxon>
        <taxon>eudicotyledons</taxon>
        <taxon>Gunneridae</taxon>
        <taxon>Pentapetalae</taxon>
        <taxon>rosids</taxon>
        <taxon>fabids</taxon>
        <taxon>Fagales</taxon>
        <taxon>Juglandaceae</taxon>
        <taxon>Carya</taxon>
    </lineage>
</organism>
<name>A0A922EUP9_CARIL</name>
<dbReference type="Proteomes" id="UP000811246">
    <property type="component" value="Chromosome 6"/>
</dbReference>
<dbReference type="FunFam" id="3.40.50.2300:FF:000081">
    <property type="entry name" value="Glutamate receptor"/>
    <property type="match status" value="1"/>
</dbReference>
<dbReference type="GO" id="GO:0016020">
    <property type="term" value="C:membrane"/>
    <property type="evidence" value="ECO:0007669"/>
    <property type="project" value="UniProtKB-SubCell"/>
</dbReference>
<proteinExistence type="predicted"/>
<dbReference type="InterPro" id="IPR044440">
    <property type="entry name" value="GABAb_receptor_plant_PBP1"/>
</dbReference>
<feature type="compositionally biased region" description="Polar residues" evidence="5">
    <location>
        <begin position="508"/>
        <end position="519"/>
    </location>
</feature>
<dbReference type="CDD" id="cd19990">
    <property type="entry name" value="PBP1_GABAb_receptor_plant"/>
    <property type="match status" value="1"/>
</dbReference>
<sequence>MCFDICIFFKRAISSVFMYWLVRCRTLIAQVGDIQHVLVVLFEYFFYLFIYFYFLFLYIWCVLFHIGCSVVGSSFSITMNLVWRVSVFVLCIGAFTAGALRPNVVKVGAIFTFSTINGKVARIAMKAAEDDVNSDPINLGGTKLSILMHDSNFSGLLSIIGALKYMETDTVAIIGPQNAVMAHVLSHIANELHVPLLSFTALDPTLSPLQYPYFVQTAPNDQFQMSAIADMISYFHWREVIAVYSDDDQSRNGVIALGDKLAERRCKISYKAALPPDPTATRSEIKDQLVKLQMTEARVIILHTFAKTGLLVVDEARNLGMMDTGYVWIATTWLSTVLDSTLPLSSKTADSIQGVLTLRPHTPDSERKRAFMSRWHKLSNGSIGLNPYGLYAYDTVWMLTRAMKLFLDQGGNMSFSNSARLSHFGGGALNLGALSIFDGGKQLLNNILQLNVTGVTGPIQFNSDRSPFRPSYDILNVIKNGCRTIGYWSNYSGLSVVTPETLYARPPNRSSSSQHSYHLQTRRKACGRASQSENERTGQQMVIGMKMNTGTRLIKLKCTLPVKDSTHVPMRRTDH</sequence>
<evidence type="ECO:0000256" key="5">
    <source>
        <dbReference type="SAM" id="MobiDB-lite"/>
    </source>
</evidence>
<dbReference type="Pfam" id="PF01094">
    <property type="entry name" value="ANF_receptor"/>
    <property type="match status" value="1"/>
</dbReference>
<feature type="transmembrane region" description="Helical" evidence="6">
    <location>
        <begin position="81"/>
        <end position="100"/>
    </location>
</feature>
<reference evidence="8" key="1">
    <citation type="submission" date="2021-01" db="EMBL/GenBank/DDBJ databases">
        <authorList>
            <person name="Lovell J.T."/>
            <person name="Bentley N."/>
            <person name="Bhattarai G."/>
            <person name="Jenkins J.W."/>
            <person name="Sreedasyam A."/>
            <person name="Alarcon Y."/>
            <person name="Bock C."/>
            <person name="Boston L."/>
            <person name="Carlson J."/>
            <person name="Cervantes K."/>
            <person name="Clermont K."/>
            <person name="Krom N."/>
            <person name="Kubenka K."/>
            <person name="Mamidi S."/>
            <person name="Mattison C."/>
            <person name="Monteros M."/>
            <person name="Pisani C."/>
            <person name="Plott C."/>
            <person name="Rajasekar S."/>
            <person name="Rhein H.S."/>
            <person name="Rohla C."/>
            <person name="Song M."/>
            <person name="Hilaire R.S."/>
            <person name="Shu S."/>
            <person name="Wells L."/>
            <person name="Wang X."/>
            <person name="Webber J."/>
            <person name="Heerema R.J."/>
            <person name="Klein P."/>
            <person name="Conner P."/>
            <person name="Grauke L."/>
            <person name="Grimwood J."/>
            <person name="Schmutz J."/>
            <person name="Randall J.J."/>
        </authorList>
    </citation>
    <scope>NUCLEOTIDE SEQUENCE</scope>
    <source>
        <tissue evidence="8">Leaf</tissue>
    </source>
</reference>
<evidence type="ECO:0000256" key="6">
    <source>
        <dbReference type="SAM" id="Phobius"/>
    </source>
</evidence>
<feature type="domain" description="Receptor ligand binding region" evidence="7">
    <location>
        <begin position="122"/>
        <end position="479"/>
    </location>
</feature>
<dbReference type="InterPro" id="IPR015683">
    <property type="entry name" value="Ionotropic_Glu_rcpt"/>
</dbReference>
<dbReference type="Gene3D" id="3.40.50.2300">
    <property type="match status" value="2"/>
</dbReference>
<evidence type="ECO:0000313" key="8">
    <source>
        <dbReference type="EMBL" id="KAG6709105.1"/>
    </source>
</evidence>
<evidence type="ECO:0000259" key="7">
    <source>
        <dbReference type="Pfam" id="PF01094"/>
    </source>
</evidence>
<feature type="transmembrane region" description="Helical" evidence="6">
    <location>
        <begin position="12"/>
        <end position="32"/>
    </location>
</feature>
<gene>
    <name evidence="8" type="ORF">I3842_06G115500</name>
</gene>
<dbReference type="PANTHER" id="PTHR34836:SF7">
    <property type="entry name" value="RECEPTOR LIGAND BINDING REGION DOMAIN-CONTAINING PROTEIN"/>
    <property type="match status" value="1"/>
</dbReference>
<dbReference type="InterPro" id="IPR001828">
    <property type="entry name" value="ANF_lig-bd_rcpt"/>
</dbReference>
<dbReference type="SUPFAM" id="SSF53822">
    <property type="entry name" value="Periplasmic binding protein-like I"/>
    <property type="match status" value="1"/>
</dbReference>
<dbReference type="InterPro" id="IPR028082">
    <property type="entry name" value="Peripla_BP_I"/>
</dbReference>
<feature type="region of interest" description="Disordered" evidence="5">
    <location>
        <begin position="505"/>
        <end position="537"/>
    </location>
</feature>
<feature type="transmembrane region" description="Helical" evidence="6">
    <location>
        <begin position="44"/>
        <end position="69"/>
    </location>
</feature>
<evidence type="ECO:0000256" key="4">
    <source>
        <dbReference type="ARBA" id="ARBA00023136"/>
    </source>
</evidence>
<keyword evidence="2 6" id="KW-0812">Transmembrane</keyword>
<dbReference type="AlphaFoldDB" id="A0A922EUP9"/>
<dbReference type="EMBL" id="CM031830">
    <property type="protein sequence ID" value="KAG6709105.1"/>
    <property type="molecule type" value="Genomic_DNA"/>
</dbReference>
<evidence type="ECO:0000313" key="9">
    <source>
        <dbReference type="Proteomes" id="UP000811246"/>
    </source>
</evidence>
<evidence type="ECO:0000256" key="1">
    <source>
        <dbReference type="ARBA" id="ARBA00004370"/>
    </source>
</evidence>
<comment type="caution">
    <text evidence="8">The sequence shown here is derived from an EMBL/GenBank/DDBJ whole genome shotgun (WGS) entry which is preliminary data.</text>
</comment>
<evidence type="ECO:0000256" key="2">
    <source>
        <dbReference type="ARBA" id="ARBA00022692"/>
    </source>
</evidence>
<dbReference type="PANTHER" id="PTHR34836">
    <property type="entry name" value="OS06G0188250 PROTEIN"/>
    <property type="match status" value="1"/>
</dbReference>
<protein>
    <recommendedName>
        <fullName evidence="7">Receptor ligand binding region domain-containing protein</fullName>
    </recommendedName>
</protein>
<keyword evidence="3 6" id="KW-1133">Transmembrane helix</keyword>
<keyword evidence="4 6" id="KW-0472">Membrane</keyword>
<accession>A0A922EUP9</accession>
<comment type="subcellular location">
    <subcellularLocation>
        <location evidence="1">Membrane</location>
    </subcellularLocation>
</comment>
<evidence type="ECO:0000256" key="3">
    <source>
        <dbReference type="ARBA" id="ARBA00022989"/>
    </source>
</evidence>